<keyword evidence="3 5" id="KW-1133">Transmembrane helix</keyword>
<comment type="subcellular location">
    <subcellularLocation>
        <location evidence="1">Membrane</location>
        <topology evidence="1">Multi-pass membrane protein</topology>
    </subcellularLocation>
</comment>
<feature type="transmembrane region" description="Helical" evidence="5">
    <location>
        <begin position="60"/>
        <end position="79"/>
    </location>
</feature>
<feature type="domain" description="Ion transport" evidence="6">
    <location>
        <begin position="27"/>
        <end position="104"/>
    </location>
</feature>
<comment type="caution">
    <text evidence="7">The sequence shown here is derived from an EMBL/GenBank/DDBJ whole genome shotgun (WGS) entry which is preliminary data.</text>
</comment>
<evidence type="ECO:0000256" key="5">
    <source>
        <dbReference type="SAM" id="Phobius"/>
    </source>
</evidence>
<keyword evidence="4 5" id="KW-0472">Membrane</keyword>
<dbReference type="PANTHER" id="PTHR10037">
    <property type="entry name" value="VOLTAGE-GATED CATION CHANNEL CALCIUM AND SODIUM"/>
    <property type="match status" value="1"/>
</dbReference>
<proteinExistence type="predicted"/>
<dbReference type="Proteomes" id="UP001469553">
    <property type="component" value="Unassembled WGS sequence"/>
</dbReference>
<evidence type="ECO:0000313" key="7">
    <source>
        <dbReference type="EMBL" id="MEQ2281973.1"/>
    </source>
</evidence>
<dbReference type="EMBL" id="JAHRIP010005439">
    <property type="protein sequence ID" value="MEQ2281973.1"/>
    <property type="molecule type" value="Genomic_DNA"/>
</dbReference>
<reference evidence="7 8" key="1">
    <citation type="submission" date="2021-06" db="EMBL/GenBank/DDBJ databases">
        <authorList>
            <person name="Palmer J.M."/>
        </authorList>
    </citation>
    <scope>NUCLEOTIDE SEQUENCE [LARGE SCALE GENOMIC DNA]</scope>
    <source>
        <strain evidence="7 8">AS_MEX2019</strain>
        <tissue evidence="7">Muscle</tissue>
    </source>
</reference>
<evidence type="ECO:0000256" key="2">
    <source>
        <dbReference type="ARBA" id="ARBA00022692"/>
    </source>
</evidence>
<dbReference type="Gene3D" id="1.20.120.350">
    <property type="entry name" value="Voltage-gated potassium channels. Chain C"/>
    <property type="match status" value="1"/>
</dbReference>
<feature type="transmembrane region" description="Helical" evidence="5">
    <location>
        <begin position="85"/>
        <end position="104"/>
    </location>
</feature>
<organism evidence="7 8">
    <name type="scientific">Ameca splendens</name>
    <dbReference type="NCBI Taxonomy" id="208324"/>
    <lineage>
        <taxon>Eukaryota</taxon>
        <taxon>Metazoa</taxon>
        <taxon>Chordata</taxon>
        <taxon>Craniata</taxon>
        <taxon>Vertebrata</taxon>
        <taxon>Euteleostomi</taxon>
        <taxon>Actinopterygii</taxon>
        <taxon>Neopterygii</taxon>
        <taxon>Teleostei</taxon>
        <taxon>Neoteleostei</taxon>
        <taxon>Acanthomorphata</taxon>
        <taxon>Ovalentaria</taxon>
        <taxon>Atherinomorphae</taxon>
        <taxon>Cyprinodontiformes</taxon>
        <taxon>Goodeidae</taxon>
        <taxon>Ameca</taxon>
    </lineage>
</organism>
<keyword evidence="2 5" id="KW-0812">Transmembrane</keyword>
<dbReference type="InterPro" id="IPR043203">
    <property type="entry name" value="VGCC_Ca_Na"/>
</dbReference>
<feature type="transmembrane region" description="Helical" evidence="5">
    <location>
        <begin position="20"/>
        <end position="39"/>
    </location>
</feature>
<protein>
    <recommendedName>
        <fullName evidence="6">Ion transport domain-containing protein</fullName>
    </recommendedName>
</protein>
<gene>
    <name evidence="7" type="ORF">AMECASPLE_035793</name>
</gene>
<accession>A0ABV0XKQ1</accession>
<dbReference type="PANTHER" id="PTHR10037:SF288">
    <property type="entry name" value="SODIUM CHANNEL PROTEIN PARA"/>
    <property type="match status" value="1"/>
</dbReference>
<keyword evidence="8" id="KW-1185">Reference proteome</keyword>
<evidence type="ECO:0000256" key="3">
    <source>
        <dbReference type="ARBA" id="ARBA00022989"/>
    </source>
</evidence>
<evidence type="ECO:0000256" key="4">
    <source>
        <dbReference type="ARBA" id="ARBA00023136"/>
    </source>
</evidence>
<name>A0ABV0XKQ1_9TELE</name>
<dbReference type="InterPro" id="IPR027359">
    <property type="entry name" value="Volt_channel_dom_sf"/>
</dbReference>
<sequence length="115" mass="13664">MGNDWYTSLVCHQNWFQAQLFDLVTVPLFEILVVALICLNMVEMMMETDDQSMQTDMKMFWFHFVVIIFFCIEFFLKIIAFRWHYFSYGLNILDFVILIFMIIGEWSAGGGIFSV</sequence>
<evidence type="ECO:0000313" key="8">
    <source>
        <dbReference type="Proteomes" id="UP001469553"/>
    </source>
</evidence>
<evidence type="ECO:0000256" key="1">
    <source>
        <dbReference type="ARBA" id="ARBA00004141"/>
    </source>
</evidence>
<dbReference type="Pfam" id="PF00520">
    <property type="entry name" value="Ion_trans"/>
    <property type="match status" value="1"/>
</dbReference>
<dbReference type="InterPro" id="IPR005821">
    <property type="entry name" value="Ion_trans_dom"/>
</dbReference>
<evidence type="ECO:0000259" key="6">
    <source>
        <dbReference type="Pfam" id="PF00520"/>
    </source>
</evidence>
<dbReference type="SUPFAM" id="SSF81324">
    <property type="entry name" value="Voltage-gated potassium channels"/>
    <property type="match status" value="1"/>
</dbReference>